<sequence>MLISILSWLLAVLFLLAVLGIACLALATLWIAMKAQALVPPVGKFIEIDGNRIHYVDVGGGRPIVFLHGLGAQLHHFRRTLFGHFGPGYRLIALDRPGSGYSTRASGTTGRLPEQAALVRRFIEKLQLERPLVVGHSLGGAVTLTLAVEHPEAISGIALLAPLTHLETRARQRFDLLYIPSRLQRWIMAYTVAIPLSLRYARPTMEFIFAPQAFPTDYMVEGGGWLGLRPVHFQATSADVVAVEQDLGRIEQRYGEIVMPAGILFGTVDRVIDIRIHGEPMRGKIAGLDFEPVDGVGHMPQFVEPKRVIGFIERIAARAFPSPQPHDNFNEPTG</sequence>
<protein>
    <submittedName>
        <fullName evidence="2">Esterase</fullName>
    </submittedName>
</protein>
<dbReference type="SUPFAM" id="SSF53474">
    <property type="entry name" value="alpha/beta-Hydrolases"/>
    <property type="match status" value="1"/>
</dbReference>
<gene>
    <name evidence="2" type="ORF">BAE39_20210</name>
</gene>
<dbReference type="Gene3D" id="3.40.50.1820">
    <property type="entry name" value="alpha/beta hydrolase"/>
    <property type="match status" value="1"/>
</dbReference>
<dbReference type="AlphaFoldDB" id="A0A1A5I1G3"/>
<dbReference type="Pfam" id="PF00561">
    <property type="entry name" value="Abhydrolase_1"/>
    <property type="match status" value="1"/>
</dbReference>
<comment type="caution">
    <text evidence="2">The sequence shown here is derived from an EMBL/GenBank/DDBJ whole genome shotgun (WGS) entry which is preliminary data.</text>
</comment>
<organism evidence="2 3">
    <name type="scientific">Rhizobium loti</name>
    <name type="common">Mesorhizobium loti</name>
    <dbReference type="NCBI Taxonomy" id="381"/>
    <lineage>
        <taxon>Bacteria</taxon>
        <taxon>Pseudomonadati</taxon>
        <taxon>Pseudomonadota</taxon>
        <taxon>Alphaproteobacteria</taxon>
        <taxon>Hyphomicrobiales</taxon>
        <taxon>Phyllobacteriaceae</taxon>
        <taxon>Mesorhizobium</taxon>
    </lineage>
</organism>
<reference evidence="3" key="1">
    <citation type="submission" date="2016-06" db="EMBL/GenBank/DDBJ databases">
        <title>NZP2037 Pacbio-Illumina hybrid assembly.</title>
        <authorList>
            <person name="Ramsay J.P."/>
        </authorList>
    </citation>
    <scope>NUCLEOTIDE SEQUENCE [LARGE SCALE GENOMIC DNA]</scope>
    <source>
        <strain evidence="3">R7ANS::ICEMlSym2042</strain>
    </source>
</reference>
<evidence type="ECO:0000313" key="3">
    <source>
        <dbReference type="Proteomes" id="UP000093748"/>
    </source>
</evidence>
<dbReference type="InterPro" id="IPR029058">
    <property type="entry name" value="AB_hydrolase_fold"/>
</dbReference>
<accession>A0A1A5I1G3</accession>
<proteinExistence type="predicted"/>
<dbReference type="PANTHER" id="PTHR43689">
    <property type="entry name" value="HYDROLASE"/>
    <property type="match status" value="1"/>
</dbReference>
<dbReference type="PRINTS" id="PR00111">
    <property type="entry name" value="ABHYDROLASE"/>
</dbReference>
<dbReference type="Proteomes" id="UP000093748">
    <property type="component" value="Unassembled WGS sequence"/>
</dbReference>
<name>A0A1A5I1G3_RHILI</name>
<dbReference type="PANTHER" id="PTHR43689:SF8">
    <property type="entry name" value="ALPHA_BETA-HYDROLASES SUPERFAMILY PROTEIN"/>
    <property type="match status" value="1"/>
</dbReference>
<dbReference type="GO" id="GO:0003824">
    <property type="term" value="F:catalytic activity"/>
    <property type="evidence" value="ECO:0007669"/>
    <property type="project" value="InterPro"/>
</dbReference>
<evidence type="ECO:0000313" key="2">
    <source>
        <dbReference type="EMBL" id="OBP72855.1"/>
    </source>
</evidence>
<dbReference type="OrthoDB" id="9815441at2"/>
<evidence type="ECO:0000259" key="1">
    <source>
        <dbReference type="Pfam" id="PF00561"/>
    </source>
</evidence>
<dbReference type="InterPro" id="IPR000073">
    <property type="entry name" value="AB_hydrolase_1"/>
</dbReference>
<dbReference type="InterPro" id="IPR000639">
    <property type="entry name" value="Epox_hydrolase-like"/>
</dbReference>
<dbReference type="PRINTS" id="PR00412">
    <property type="entry name" value="EPOXHYDRLASE"/>
</dbReference>
<dbReference type="RefSeq" id="WP_032930095.1">
    <property type="nucleotide sequence ID" value="NZ_LZTH01000010.1"/>
</dbReference>
<dbReference type="EMBL" id="LZTJ01000031">
    <property type="protein sequence ID" value="OBP72855.1"/>
    <property type="molecule type" value="Genomic_DNA"/>
</dbReference>
<feature type="domain" description="AB hydrolase-1" evidence="1">
    <location>
        <begin position="63"/>
        <end position="186"/>
    </location>
</feature>
<dbReference type="GeneID" id="66684333"/>